<feature type="compositionally biased region" description="Basic and acidic residues" evidence="1">
    <location>
        <begin position="21"/>
        <end position="39"/>
    </location>
</feature>
<sequence length="172" mass="18617">MAQDFREQGSPGRGPVSPQDTHGRTPDGRSGRSGREVRGGRTARQGAGGGARPFLPPGWPSGVLPPGAEDWEQSATAFLLDCCPADFRGYPVLRRHPVVLAQFAAQFVAGQVRASEDGLARARLSLRDQVEPPVVEEAVRTWQEELVRLRAVREGIALVDDALRGMAFVPRL</sequence>
<keyword evidence="3" id="KW-1185">Reference proteome</keyword>
<gene>
    <name evidence="2" type="ORF">GA0111570_104224</name>
</gene>
<feature type="region of interest" description="Disordered" evidence="1">
    <location>
        <begin position="1"/>
        <end position="67"/>
    </location>
</feature>
<dbReference type="GO" id="GO:0005184">
    <property type="term" value="F:neuropeptide hormone activity"/>
    <property type="evidence" value="ECO:0007669"/>
    <property type="project" value="InterPro"/>
</dbReference>
<dbReference type="OrthoDB" id="4244911at2"/>
<accession>A0A1G6GS35</accession>
<evidence type="ECO:0000256" key="1">
    <source>
        <dbReference type="SAM" id="MobiDB-lite"/>
    </source>
</evidence>
<organism evidence="2 3">
    <name type="scientific">Raineyella antarctica</name>
    <dbReference type="NCBI Taxonomy" id="1577474"/>
    <lineage>
        <taxon>Bacteria</taxon>
        <taxon>Bacillati</taxon>
        <taxon>Actinomycetota</taxon>
        <taxon>Actinomycetes</taxon>
        <taxon>Propionibacteriales</taxon>
        <taxon>Propionibacteriaceae</taxon>
        <taxon>Raineyella</taxon>
    </lineage>
</organism>
<evidence type="ECO:0000313" key="3">
    <source>
        <dbReference type="Proteomes" id="UP000199086"/>
    </source>
</evidence>
<dbReference type="EMBL" id="FMYF01000004">
    <property type="protein sequence ID" value="SDB83976.1"/>
    <property type="molecule type" value="Genomic_DNA"/>
</dbReference>
<dbReference type="PROSITE" id="PS00539">
    <property type="entry name" value="PYROKININ"/>
    <property type="match status" value="1"/>
</dbReference>
<dbReference type="AlphaFoldDB" id="A0A1G6GS35"/>
<dbReference type="STRING" id="1577474.GA0111570_104224"/>
<dbReference type="Proteomes" id="UP000199086">
    <property type="component" value="Unassembled WGS sequence"/>
</dbReference>
<dbReference type="InterPro" id="IPR001484">
    <property type="entry name" value="Pyrokinin_CS"/>
</dbReference>
<proteinExistence type="predicted"/>
<evidence type="ECO:0000313" key="2">
    <source>
        <dbReference type="EMBL" id="SDB83976.1"/>
    </source>
</evidence>
<protein>
    <submittedName>
        <fullName evidence="2">Uncharacterized protein</fullName>
    </submittedName>
</protein>
<dbReference type="GO" id="GO:0007218">
    <property type="term" value="P:neuropeptide signaling pathway"/>
    <property type="evidence" value="ECO:0007669"/>
    <property type="project" value="InterPro"/>
</dbReference>
<dbReference type="RefSeq" id="WP_139283180.1">
    <property type="nucleotide sequence ID" value="NZ_FMYF01000004.1"/>
</dbReference>
<name>A0A1G6GS35_9ACTN</name>
<reference evidence="2 3" key="1">
    <citation type="submission" date="2016-06" db="EMBL/GenBank/DDBJ databases">
        <authorList>
            <person name="Olsen C.W."/>
            <person name="Carey S."/>
            <person name="Hinshaw L."/>
            <person name="Karasin A.I."/>
        </authorList>
    </citation>
    <scope>NUCLEOTIDE SEQUENCE [LARGE SCALE GENOMIC DNA]</scope>
    <source>
        <strain evidence="2 3">LZ-22</strain>
    </source>
</reference>